<dbReference type="RefSeq" id="XP_003670023.1">
    <property type="nucleotide sequence ID" value="XM_003669975.1"/>
</dbReference>
<keyword evidence="8" id="KW-0809">Transit peptide</keyword>
<dbReference type="InterPro" id="IPR004154">
    <property type="entry name" value="Anticodon-bd"/>
</dbReference>
<evidence type="ECO:0000256" key="2">
    <source>
        <dbReference type="ARBA" id="ARBA00008226"/>
    </source>
</evidence>
<comment type="similarity">
    <text evidence="2">Belongs to the class-II aminoacyl-tRNA synthetase family.</text>
</comment>
<dbReference type="GO" id="GO:0005759">
    <property type="term" value="C:mitochondrial matrix"/>
    <property type="evidence" value="ECO:0007669"/>
    <property type="project" value="UniProtKB-SubCell"/>
</dbReference>
<protein>
    <recommendedName>
        <fullName evidence="3">threonine--tRNA ligase</fullName>
        <ecNumber evidence="3">6.1.1.3</ecNumber>
    </recommendedName>
    <alternativeName>
        <fullName evidence="11">Threonyl-tRNA synthetase</fullName>
    </alternativeName>
</protein>
<keyword evidence="15" id="KW-1185">Reference proteome</keyword>
<dbReference type="SUPFAM" id="SSF55681">
    <property type="entry name" value="Class II aaRS and biotin synthetases"/>
    <property type="match status" value="1"/>
</dbReference>
<dbReference type="NCBIfam" id="TIGR00418">
    <property type="entry name" value="thrS"/>
    <property type="match status" value="1"/>
</dbReference>
<dbReference type="OrthoDB" id="5423599at2759"/>
<name>G0WAG9_NAUDC</name>
<keyword evidence="5" id="KW-0547">Nucleotide-binding</keyword>
<proteinExistence type="inferred from homology"/>
<dbReference type="Pfam" id="PF03129">
    <property type="entry name" value="HGTP_anticodon"/>
    <property type="match status" value="1"/>
</dbReference>
<dbReference type="InterPro" id="IPR045864">
    <property type="entry name" value="aa-tRNA-synth_II/BPL/LPL"/>
</dbReference>
<dbReference type="InterPro" id="IPR036621">
    <property type="entry name" value="Anticodon-bd_dom_sf"/>
</dbReference>
<dbReference type="GeneID" id="11495183"/>
<dbReference type="AlphaFoldDB" id="G0WAG9"/>
<dbReference type="PROSITE" id="PS50862">
    <property type="entry name" value="AA_TRNA_LIGASE_II"/>
    <property type="match status" value="1"/>
</dbReference>
<dbReference type="InterPro" id="IPR033728">
    <property type="entry name" value="ThrRS_core"/>
</dbReference>
<dbReference type="KEGG" id="ndi:NDAI_0D04670"/>
<dbReference type="SUPFAM" id="SSF52954">
    <property type="entry name" value="Class II aaRS ABD-related"/>
    <property type="match status" value="1"/>
</dbReference>
<dbReference type="Proteomes" id="UP000000689">
    <property type="component" value="Chromosome 4"/>
</dbReference>
<keyword evidence="4" id="KW-0436">Ligase</keyword>
<dbReference type="PRINTS" id="PR01047">
    <property type="entry name" value="TRNASYNTHTHR"/>
</dbReference>
<evidence type="ECO:0000256" key="1">
    <source>
        <dbReference type="ARBA" id="ARBA00004305"/>
    </source>
</evidence>
<dbReference type="InterPro" id="IPR002314">
    <property type="entry name" value="aa-tRNA-synt_IIb"/>
</dbReference>
<comment type="catalytic activity">
    <reaction evidence="12">
        <text>tRNA(Thr) + L-threonine + ATP = L-threonyl-tRNA(Thr) + AMP + diphosphate + H(+)</text>
        <dbReference type="Rhea" id="RHEA:24624"/>
        <dbReference type="Rhea" id="RHEA-COMP:9670"/>
        <dbReference type="Rhea" id="RHEA-COMP:9704"/>
        <dbReference type="ChEBI" id="CHEBI:15378"/>
        <dbReference type="ChEBI" id="CHEBI:30616"/>
        <dbReference type="ChEBI" id="CHEBI:33019"/>
        <dbReference type="ChEBI" id="CHEBI:57926"/>
        <dbReference type="ChEBI" id="CHEBI:78442"/>
        <dbReference type="ChEBI" id="CHEBI:78534"/>
        <dbReference type="ChEBI" id="CHEBI:456215"/>
        <dbReference type="EC" id="6.1.1.3"/>
    </reaction>
</comment>
<dbReference type="Pfam" id="PF00587">
    <property type="entry name" value="tRNA-synt_2b"/>
    <property type="match status" value="1"/>
</dbReference>
<evidence type="ECO:0000256" key="7">
    <source>
        <dbReference type="ARBA" id="ARBA00022917"/>
    </source>
</evidence>
<dbReference type="GO" id="GO:0070159">
    <property type="term" value="P:mitochondrial threonyl-tRNA aminoacylation"/>
    <property type="evidence" value="ECO:0007669"/>
    <property type="project" value="EnsemblFungi"/>
</dbReference>
<dbReference type="OMA" id="HRYEYSG"/>
<evidence type="ECO:0000256" key="4">
    <source>
        <dbReference type="ARBA" id="ARBA00022598"/>
    </source>
</evidence>
<evidence type="ECO:0000256" key="12">
    <source>
        <dbReference type="ARBA" id="ARBA00049515"/>
    </source>
</evidence>
<evidence type="ECO:0000256" key="3">
    <source>
        <dbReference type="ARBA" id="ARBA00013163"/>
    </source>
</evidence>
<organism evidence="14 15">
    <name type="scientific">Naumovozyma dairenensis (strain ATCC 10597 / BCRC 20456 / CBS 421 / NBRC 0211 / NRRL Y-12639)</name>
    <name type="common">Saccharomyces dairenensis</name>
    <dbReference type="NCBI Taxonomy" id="1071378"/>
    <lineage>
        <taxon>Eukaryota</taxon>
        <taxon>Fungi</taxon>
        <taxon>Dikarya</taxon>
        <taxon>Ascomycota</taxon>
        <taxon>Saccharomycotina</taxon>
        <taxon>Saccharomycetes</taxon>
        <taxon>Saccharomycetales</taxon>
        <taxon>Saccharomycetaceae</taxon>
        <taxon>Naumovozyma</taxon>
    </lineage>
</organism>
<sequence length="459" mass="53154">MRRTASTCLSSKKTRISRAIWFNNYSTKPPINTTSLLQEVSTKQKLFSTDPISPGSIFFLPNGTKIFNKLISFMKVQQLQPIFGFKEVITPLIYKKSLWEKSGHWANYKEDMFHVEGEDIEKETFGLKPMNCPGHCVIFNKTDHSYNELPIRYSDFSPLHRNEPSGSLSGLTRLRKFHQDDGHIFCTPEQVEQEILNCLKFIDLCYIKVFKLTNGYTINFSTRPTDHYIGELPVWNHAENVLQSILTKSGKPWELNEGDGVFYGPKLDIMIKDHNGKSHQVATIQLDFQLPERFDLKYKDADNTYKRPIMIHRAVFGSVERFLGLLIDQNKGKWPFWLNPYQVMIIPINTKNQDHLATAKMLVDKLRGTTTGIDNANNLEPIPMHGYQFNADLDDRSEPVGYRIKDAILKYYSYLIIIGDEEVKTGKFSVKERDNRSNLQHLTTDEIIEKFSTLEEKYM</sequence>
<dbReference type="eggNOG" id="KOG1637">
    <property type="taxonomic scope" value="Eukaryota"/>
</dbReference>
<dbReference type="FunFam" id="3.30.930.10:FF:000039">
    <property type="entry name" value="Threonyl-tRNA synthetase, mitochondrial"/>
    <property type="match status" value="1"/>
</dbReference>
<accession>G0WAG9</accession>
<dbReference type="CDD" id="cd00771">
    <property type="entry name" value="ThrRS_core"/>
    <property type="match status" value="1"/>
</dbReference>
<evidence type="ECO:0000256" key="8">
    <source>
        <dbReference type="ARBA" id="ARBA00022946"/>
    </source>
</evidence>
<evidence type="ECO:0000256" key="9">
    <source>
        <dbReference type="ARBA" id="ARBA00023128"/>
    </source>
</evidence>
<dbReference type="STRING" id="1071378.G0WAG9"/>
<keyword evidence="10" id="KW-0030">Aminoacyl-tRNA synthetase</keyword>
<evidence type="ECO:0000259" key="13">
    <source>
        <dbReference type="PROSITE" id="PS50862"/>
    </source>
</evidence>
<evidence type="ECO:0000313" key="14">
    <source>
        <dbReference type="EMBL" id="CCD24780.1"/>
    </source>
</evidence>
<keyword evidence="9" id="KW-0496">Mitochondrion</keyword>
<dbReference type="PANTHER" id="PTHR11451:SF50">
    <property type="entry name" value="THREONINE--TRNA LIGASE, MITOCHONDRIAL"/>
    <property type="match status" value="1"/>
</dbReference>
<dbReference type="GO" id="GO:0004829">
    <property type="term" value="F:threonine-tRNA ligase activity"/>
    <property type="evidence" value="ECO:0007669"/>
    <property type="project" value="UniProtKB-EC"/>
</dbReference>
<evidence type="ECO:0000256" key="11">
    <source>
        <dbReference type="ARBA" id="ARBA00031900"/>
    </source>
</evidence>
<dbReference type="EMBL" id="HE580270">
    <property type="protein sequence ID" value="CCD24780.1"/>
    <property type="molecule type" value="Genomic_DNA"/>
</dbReference>
<dbReference type="PANTHER" id="PTHR11451">
    <property type="entry name" value="THREONINE-TRNA LIGASE"/>
    <property type="match status" value="1"/>
</dbReference>
<evidence type="ECO:0000313" key="15">
    <source>
        <dbReference type="Proteomes" id="UP000000689"/>
    </source>
</evidence>
<dbReference type="Gene3D" id="3.30.930.10">
    <property type="entry name" value="Bira Bifunctional Protein, Domain 2"/>
    <property type="match status" value="1"/>
</dbReference>
<evidence type="ECO:0000256" key="10">
    <source>
        <dbReference type="ARBA" id="ARBA00023146"/>
    </source>
</evidence>
<evidence type="ECO:0000256" key="6">
    <source>
        <dbReference type="ARBA" id="ARBA00022840"/>
    </source>
</evidence>
<evidence type="ECO:0000256" key="5">
    <source>
        <dbReference type="ARBA" id="ARBA00022741"/>
    </source>
</evidence>
<feature type="domain" description="Aminoacyl-transfer RNA synthetases class-II family profile" evidence="13">
    <location>
        <begin position="64"/>
        <end position="335"/>
    </location>
</feature>
<dbReference type="Gene3D" id="3.40.50.800">
    <property type="entry name" value="Anticodon-binding domain"/>
    <property type="match status" value="1"/>
</dbReference>
<dbReference type="InterPro" id="IPR002320">
    <property type="entry name" value="Thr-tRNA-ligase_IIa"/>
</dbReference>
<keyword evidence="6" id="KW-0067">ATP-binding</keyword>
<keyword evidence="7" id="KW-0648">Protein biosynthesis</keyword>
<dbReference type="InterPro" id="IPR006195">
    <property type="entry name" value="aa-tRNA-synth_II"/>
</dbReference>
<dbReference type="HOGENOM" id="CLU_008554_2_1_1"/>
<dbReference type="EC" id="6.1.1.3" evidence="3"/>
<reference evidence="14 15" key="1">
    <citation type="journal article" date="2011" name="Proc. Natl. Acad. Sci. U.S.A.">
        <title>Evolutionary erosion of yeast sex chromosomes by mating-type switching accidents.</title>
        <authorList>
            <person name="Gordon J.L."/>
            <person name="Armisen D."/>
            <person name="Proux-Wera E."/>
            <person name="Oheigeartaigh S.S."/>
            <person name="Byrne K.P."/>
            <person name="Wolfe K.H."/>
        </authorList>
    </citation>
    <scope>NUCLEOTIDE SEQUENCE [LARGE SCALE GENOMIC DNA]</scope>
    <source>
        <strain evidence="15">ATCC 10597 / BCRC 20456 / CBS 421 / NBRC 0211 / NRRL Y-12639</strain>
    </source>
</reference>
<gene>
    <name evidence="14" type="primary">NDAI0D04670</name>
    <name evidence="14" type="ordered locus">NDAI_0D04670</name>
</gene>
<comment type="subcellular location">
    <subcellularLocation>
        <location evidence="1">Mitochondrion matrix</location>
    </subcellularLocation>
</comment>
<dbReference type="GO" id="GO:0005524">
    <property type="term" value="F:ATP binding"/>
    <property type="evidence" value="ECO:0007669"/>
    <property type="project" value="UniProtKB-KW"/>
</dbReference>